<sequence>MHHAVTTEPTPTLLDHGPKTNALQTTGSRRLHMTAGVLKKTKRVVGALDRLDPPVPFRIEDAGSERISVKQALSILIDVKELHKYCLELKMAIGGEDAQADPDDLVAAMAAAGEDHDEWQLCQHLYTLILRRYRWTITNLRDRAALQDRLRVRDVPVTIDPLKARADEMQTPSEMVRTTMQIDAGMTLPLVAVPTDAVDTEFEELEQENVLRIVYKLVGGPGCDPQSETLPIQLGLEALQ</sequence>
<comment type="caution">
    <text evidence="1">The sequence shown here is derived from an EMBL/GenBank/DDBJ whole genome shotgun (WGS) entry which is preliminary data.</text>
</comment>
<name>A0A2R6RHR3_9APHY</name>
<evidence type="ECO:0000313" key="2">
    <source>
        <dbReference type="Proteomes" id="UP000186601"/>
    </source>
</evidence>
<evidence type="ECO:0000313" key="1">
    <source>
        <dbReference type="EMBL" id="PSS29562.1"/>
    </source>
</evidence>
<dbReference type="Proteomes" id="UP000186601">
    <property type="component" value="Unassembled WGS sequence"/>
</dbReference>
<gene>
    <name evidence="1" type="ORF">PHLCEN_2v2710</name>
</gene>
<protein>
    <submittedName>
        <fullName evidence="1">Uncharacterized protein</fullName>
    </submittedName>
</protein>
<proteinExistence type="predicted"/>
<keyword evidence="2" id="KW-1185">Reference proteome</keyword>
<dbReference type="AlphaFoldDB" id="A0A2R6RHR3"/>
<dbReference type="EMBL" id="MLYV02000256">
    <property type="protein sequence ID" value="PSS29562.1"/>
    <property type="molecule type" value="Genomic_DNA"/>
</dbReference>
<organism evidence="1 2">
    <name type="scientific">Hermanssonia centrifuga</name>
    <dbReference type="NCBI Taxonomy" id="98765"/>
    <lineage>
        <taxon>Eukaryota</taxon>
        <taxon>Fungi</taxon>
        <taxon>Dikarya</taxon>
        <taxon>Basidiomycota</taxon>
        <taxon>Agaricomycotina</taxon>
        <taxon>Agaricomycetes</taxon>
        <taxon>Polyporales</taxon>
        <taxon>Meruliaceae</taxon>
        <taxon>Hermanssonia</taxon>
    </lineage>
</organism>
<accession>A0A2R6RHR3</accession>
<reference evidence="1 2" key="1">
    <citation type="submission" date="2018-02" db="EMBL/GenBank/DDBJ databases">
        <title>Genome sequence of the basidiomycete white-rot fungus Phlebia centrifuga.</title>
        <authorList>
            <person name="Granchi Z."/>
            <person name="Peng M."/>
            <person name="de Vries R.P."/>
            <person name="Hilden K."/>
            <person name="Makela M.R."/>
            <person name="Grigoriev I."/>
            <person name="Riley R."/>
        </authorList>
    </citation>
    <scope>NUCLEOTIDE SEQUENCE [LARGE SCALE GENOMIC DNA]</scope>
    <source>
        <strain evidence="1 2">FBCC195</strain>
    </source>
</reference>